<dbReference type="InterPro" id="IPR026992">
    <property type="entry name" value="DIOX_N"/>
</dbReference>
<comment type="caution">
    <text evidence="5">The sequence shown here is derived from an EMBL/GenBank/DDBJ whole genome shotgun (WGS) entry which is preliminary data.</text>
</comment>
<dbReference type="Pfam" id="PF03171">
    <property type="entry name" value="2OG-FeII_Oxy"/>
    <property type="match status" value="1"/>
</dbReference>
<feature type="domain" description="Fe2OG dioxygenase" evidence="4">
    <location>
        <begin position="149"/>
        <end position="248"/>
    </location>
</feature>
<dbReference type="PROSITE" id="PS51471">
    <property type="entry name" value="FE2OG_OXY"/>
    <property type="match status" value="1"/>
</dbReference>
<gene>
    <name evidence="5" type="ORF">LIER_30050</name>
</gene>
<reference evidence="5 6" key="1">
    <citation type="submission" date="2024-01" db="EMBL/GenBank/DDBJ databases">
        <title>The complete chloroplast genome sequence of Lithospermum erythrorhizon: insights into the phylogenetic relationship among Boraginaceae species and the maternal lineages of purple gromwells.</title>
        <authorList>
            <person name="Okada T."/>
            <person name="Watanabe K."/>
        </authorList>
    </citation>
    <scope>NUCLEOTIDE SEQUENCE [LARGE SCALE GENOMIC DNA]</scope>
</reference>
<evidence type="ECO:0000259" key="4">
    <source>
        <dbReference type="PROSITE" id="PS51471"/>
    </source>
</evidence>
<dbReference type="InterPro" id="IPR044861">
    <property type="entry name" value="IPNS-like_FE2OG_OXY"/>
</dbReference>
<proteinExistence type="inferred from homology"/>
<dbReference type="InterPro" id="IPR050231">
    <property type="entry name" value="Iron_ascorbate_oxido_reductase"/>
</dbReference>
<accession>A0AAV3RRI3</accession>
<keyword evidence="2 3" id="KW-0408">Iron</keyword>
<dbReference type="AlphaFoldDB" id="A0AAV3RRI3"/>
<evidence type="ECO:0000313" key="5">
    <source>
        <dbReference type="EMBL" id="GAA0179980.1"/>
    </source>
</evidence>
<dbReference type="GO" id="GO:0016706">
    <property type="term" value="F:2-oxoglutarate-dependent dioxygenase activity"/>
    <property type="evidence" value="ECO:0007669"/>
    <property type="project" value="UniProtKB-ARBA"/>
</dbReference>
<keyword evidence="6" id="KW-1185">Reference proteome</keyword>
<dbReference type="GO" id="GO:0002238">
    <property type="term" value="P:response to molecule of fungal origin"/>
    <property type="evidence" value="ECO:0007669"/>
    <property type="project" value="UniProtKB-ARBA"/>
</dbReference>
<dbReference type="Gene3D" id="2.60.120.330">
    <property type="entry name" value="B-lactam Antibiotic, Isopenicillin N Synthase, Chain"/>
    <property type="match status" value="1"/>
</dbReference>
<dbReference type="SUPFAM" id="SSF51197">
    <property type="entry name" value="Clavaminate synthase-like"/>
    <property type="match status" value="1"/>
</dbReference>
<dbReference type="Pfam" id="PF14226">
    <property type="entry name" value="DIOX_N"/>
    <property type="match status" value="1"/>
</dbReference>
<evidence type="ECO:0000256" key="2">
    <source>
        <dbReference type="ARBA" id="ARBA00023004"/>
    </source>
</evidence>
<evidence type="ECO:0000256" key="3">
    <source>
        <dbReference type="RuleBase" id="RU003682"/>
    </source>
</evidence>
<keyword evidence="3" id="KW-0560">Oxidoreductase</keyword>
<dbReference type="InterPro" id="IPR027443">
    <property type="entry name" value="IPNS-like_sf"/>
</dbReference>
<dbReference type="PANTHER" id="PTHR47990">
    <property type="entry name" value="2-OXOGLUTARATE (2OG) AND FE(II)-DEPENDENT OXYGENASE SUPERFAMILY PROTEIN-RELATED"/>
    <property type="match status" value="1"/>
</dbReference>
<keyword evidence="1 3" id="KW-0479">Metal-binding</keyword>
<protein>
    <submittedName>
        <fullName evidence="5">Oxygenase</fullName>
    </submittedName>
</protein>
<dbReference type="GO" id="GO:0009805">
    <property type="term" value="P:coumarin biosynthetic process"/>
    <property type="evidence" value="ECO:0007669"/>
    <property type="project" value="UniProtKB-ARBA"/>
</dbReference>
<dbReference type="InterPro" id="IPR005123">
    <property type="entry name" value="Oxoglu/Fe-dep_dioxygenase_dom"/>
</dbReference>
<comment type="similarity">
    <text evidence="3">Belongs to the iron/ascorbate-dependent oxidoreductase family.</text>
</comment>
<organism evidence="5 6">
    <name type="scientific">Lithospermum erythrorhizon</name>
    <name type="common">Purple gromwell</name>
    <name type="synonym">Lithospermum officinale var. erythrorhizon</name>
    <dbReference type="NCBI Taxonomy" id="34254"/>
    <lineage>
        <taxon>Eukaryota</taxon>
        <taxon>Viridiplantae</taxon>
        <taxon>Streptophyta</taxon>
        <taxon>Embryophyta</taxon>
        <taxon>Tracheophyta</taxon>
        <taxon>Spermatophyta</taxon>
        <taxon>Magnoliopsida</taxon>
        <taxon>eudicotyledons</taxon>
        <taxon>Gunneridae</taxon>
        <taxon>Pentapetalae</taxon>
        <taxon>asterids</taxon>
        <taxon>lamiids</taxon>
        <taxon>Boraginales</taxon>
        <taxon>Boraginaceae</taxon>
        <taxon>Boraginoideae</taxon>
        <taxon>Lithospermeae</taxon>
        <taxon>Lithospermum</taxon>
    </lineage>
</organism>
<name>A0AAV3RRI3_LITER</name>
<evidence type="ECO:0000256" key="1">
    <source>
        <dbReference type="ARBA" id="ARBA00022723"/>
    </source>
</evidence>
<evidence type="ECO:0000313" key="6">
    <source>
        <dbReference type="Proteomes" id="UP001454036"/>
    </source>
</evidence>
<sequence length="311" mass="34677">MASIPIIDLNDENAPELILHACKTWGFFQVVNHNIKESLIDEMEAAAKDLFALPMEQKLKAEKPPGDIAGYGVPPVCLSHPKRWWTEGFFIAGSPLEHARLLWPRGHKTFCDVVEEYQKEMNTLALRLFWLMLGSHGITKDDIKWAEIKSPYLQLNSYPACPDPSRASGLPDHTDSGVLTILYQNTSGLQVHKEGFGWVDVPPVPGALVVNIGDLFQVLSNDLFPSVFHRATANPTQYRVTLAYFFGPPLDVEVSPLAKLVDNSYPALYKPISWIGYRAIKVKDYGRAISKVRVCTQASENVDTDDDPNSA</sequence>
<dbReference type="EMBL" id="BAABME010010576">
    <property type="protein sequence ID" value="GAA0179980.1"/>
    <property type="molecule type" value="Genomic_DNA"/>
</dbReference>
<dbReference type="GO" id="GO:0046872">
    <property type="term" value="F:metal ion binding"/>
    <property type="evidence" value="ECO:0007669"/>
    <property type="project" value="UniProtKB-KW"/>
</dbReference>
<dbReference type="Proteomes" id="UP001454036">
    <property type="component" value="Unassembled WGS sequence"/>
</dbReference>